<feature type="transmembrane region" description="Helical" evidence="7">
    <location>
        <begin position="145"/>
        <end position="167"/>
    </location>
</feature>
<dbReference type="AlphaFoldDB" id="A0A347U7L4"/>
<reference evidence="9 11" key="2">
    <citation type="submission" date="2018-08" db="EMBL/GenBank/DDBJ databases">
        <title>Complete genome of the Arcobacter ellisii type strain LMG 26155.</title>
        <authorList>
            <person name="Miller W.G."/>
            <person name="Yee E."/>
            <person name="Bono J.L."/>
        </authorList>
    </citation>
    <scope>NUCLEOTIDE SEQUENCE [LARGE SCALE GENOMIC DNA]</scope>
    <source>
        <strain evidence="9 11">LMG 26155</strain>
    </source>
</reference>
<keyword evidence="5 7" id="KW-0472">Membrane</keyword>
<dbReference type="NCBIfam" id="NF006284">
    <property type="entry name" value="PRK08456.1"/>
    <property type="match status" value="1"/>
</dbReference>
<evidence type="ECO:0000256" key="3">
    <source>
        <dbReference type="ARBA" id="ARBA00022692"/>
    </source>
</evidence>
<dbReference type="KEGG" id="aell:AELL_1173"/>
<comment type="similarity">
    <text evidence="6">Belongs to the exbB/tolQ family.</text>
</comment>
<evidence type="ECO:0000259" key="8">
    <source>
        <dbReference type="Pfam" id="PF01618"/>
    </source>
</evidence>
<reference evidence="10 12" key="1">
    <citation type="submission" date="2017-09" db="EMBL/GenBank/DDBJ databases">
        <title>Genomics of the genus Arcobacter.</title>
        <authorList>
            <person name="Perez-Cataluna A."/>
            <person name="Figueras M.J."/>
            <person name="Salas-Masso N."/>
        </authorList>
    </citation>
    <scope>NUCLEOTIDE SEQUENCE [LARGE SCALE GENOMIC DNA]</scope>
    <source>
        <strain evidence="10 12">CECT 7837</strain>
    </source>
</reference>
<evidence type="ECO:0000256" key="5">
    <source>
        <dbReference type="ARBA" id="ARBA00023136"/>
    </source>
</evidence>
<evidence type="ECO:0000256" key="2">
    <source>
        <dbReference type="ARBA" id="ARBA00022475"/>
    </source>
</evidence>
<keyword evidence="3 7" id="KW-0812">Transmembrane</keyword>
<dbReference type="Pfam" id="PF01618">
    <property type="entry name" value="MotA_ExbB"/>
    <property type="match status" value="1"/>
</dbReference>
<keyword evidence="11" id="KW-1185">Reference proteome</keyword>
<dbReference type="InterPro" id="IPR002898">
    <property type="entry name" value="MotA_ExbB_proton_chnl"/>
</dbReference>
<evidence type="ECO:0000313" key="12">
    <source>
        <dbReference type="Proteomes" id="UP000290588"/>
    </source>
</evidence>
<evidence type="ECO:0000313" key="9">
    <source>
        <dbReference type="EMBL" id="AXX94842.1"/>
    </source>
</evidence>
<evidence type="ECO:0000256" key="7">
    <source>
        <dbReference type="SAM" id="Phobius"/>
    </source>
</evidence>
<name>A0A347U7L4_9BACT</name>
<dbReference type="EMBL" id="NXIG01000006">
    <property type="protein sequence ID" value="RXI30560.1"/>
    <property type="molecule type" value="Genomic_DNA"/>
</dbReference>
<dbReference type="OrthoDB" id="9806929at2"/>
<keyword evidence="10" id="KW-0966">Cell projection</keyword>
<evidence type="ECO:0000313" key="10">
    <source>
        <dbReference type="EMBL" id="RXI30560.1"/>
    </source>
</evidence>
<keyword evidence="2" id="KW-1003">Cell membrane</keyword>
<keyword evidence="10" id="KW-0282">Flagellum</keyword>
<keyword evidence="10" id="KW-0969">Cilium</keyword>
<dbReference type="PANTHER" id="PTHR30433:SF3">
    <property type="entry name" value="MOTILITY PROTEIN A"/>
    <property type="match status" value="1"/>
</dbReference>
<comment type="subcellular location">
    <subcellularLocation>
        <location evidence="1">Cell inner membrane</location>
        <topology evidence="1">Multi-pass membrane protein</topology>
    </subcellularLocation>
    <subcellularLocation>
        <location evidence="6">Membrane</location>
        <topology evidence="6">Multi-pass membrane protein</topology>
    </subcellularLocation>
</comment>
<dbReference type="Proteomes" id="UP000290588">
    <property type="component" value="Unassembled WGS sequence"/>
</dbReference>
<protein>
    <submittedName>
        <fullName evidence="10">Flagellar motor protein MotA</fullName>
    </submittedName>
    <submittedName>
        <fullName evidence="9">Flagellar motor stator protein</fullName>
    </submittedName>
</protein>
<sequence length="252" mass="27316">MDLTVLIGIIGAIASISIGDILEGGNPVHVVHITSLIIVIPTAMFAAAAACETSAIKAAFIELKMVFKQLPIDFESRIDELVEYSILVKKNGVLSLEKYLEEIDDEFLKEAMNMVVDGSKEEQIEESLDAIIEETEHYYHSASHYWILAAETSPTIGLIGAVLGLILALQRLDNPAEMAAGIAGAFTATVTGIAASYVFFGPWGNKMRAKARTIIKEKEIILYAAKAIVRGDAPGELKLKLTKLITVMPLRS</sequence>
<dbReference type="EMBL" id="CP032097">
    <property type="protein sequence ID" value="AXX94842.1"/>
    <property type="molecule type" value="Genomic_DNA"/>
</dbReference>
<gene>
    <name evidence="9" type="primary">motA</name>
    <name evidence="9" type="ORF">AELL_1173</name>
    <name evidence="10" type="ORF">CP962_07265</name>
</gene>
<keyword evidence="6" id="KW-0653">Protein transport</keyword>
<dbReference type="GO" id="GO:0015031">
    <property type="term" value="P:protein transport"/>
    <property type="evidence" value="ECO:0007669"/>
    <property type="project" value="UniProtKB-KW"/>
</dbReference>
<accession>A0A347U7L4</accession>
<dbReference type="Proteomes" id="UP000262582">
    <property type="component" value="Chromosome"/>
</dbReference>
<feature type="transmembrane region" description="Helical" evidence="7">
    <location>
        <begin position="29"/>
        <end position="51"/>
    </location>
</feature>
<evidence type="ECO:0000313" key="11">
    <source>
        <dbReference type="Proteomes" id="UP000262582"/>
    </source>
</evidence>
<dbReference type="InterPro" id="IPR047055">
    <property type="entry name" value="MotA-like"/>
</dbReference>
<dbReference type="GO" id="GO:0071978">
    <property type="term" value="P:bacterial-type flagellum-dependent swarming motility"/>
    <property type="evidence" value="ECO:0007669"/>
    <property type="project" value="InterPro"/>
</dbReference>
<organism evidence="10 12">
    <name type="scientific">Arcobacter ellisii</name>
    <dbReference type="NCBI Taxonomy" id="913109"/>
    <lineage>
        <taxon>Bacteria</taxon>
        <taxon>Pseudomonadati</taxon>
        <taxon>Campylobacterota</taxon>
        <taxon>Epsilonproteobacteria</taxon>
        <taxon>Campylobacterales</taxon>
        <taxon>Arcobacteraceae</taxon>
        <taxon>Arcobacter</taxon>
    </lineage>
</organism>
<proteinExistence type="inferred from homology"/>
<evidence type="ECO:0000256" key="4">
    <source>
        <dbReference type="ARBA" id="ARBA00022989"/>
    </source>
</evidence>
<feature type="transmembrane region" description="Helical" evidence="7">
    <location>
        <begin position="179"/>
        <end position="200"/>
    </location>
</feature>
<keyword evidence="4 7" id="KW-1133">Transmembrane helix</keyword>
<dbReference type="PANTHER" id="PTHR30433">
    <property type="entry name" value="CHEMOTAXIS PROTEIN MOTA"/>
    <property type="match status" value="1"/>
</dbReference>
<evidence type="ECO:0000256" key="6">
    <source>
        <dbReference type="RuleBase" id="RU004057"/>
    </source>
</evidence>
<dbReference type="RefSeq" id="WP_118917049.1">
    <property type="nucleotide sequence ID" value="NZ_CP032097.1"/>
</dbReference>
<feature type="domain" description="MotA/TolQ/ExbB proton channel" evidence="8">
    <location>
        <begin position="101"/>
        <end position="219"/>
    </location>
</feature>
<keyword evidence="6" id="KW-0813">Transport</keyword>
<dbReference type="GO" id="GO:0006935">
    <property type="term" value="P:chemotaxis"/>
    <property type="evidence" value="ECO:0007669"/>
    <property type="project" value="InterPro"/>
</dbReference>
<dbReference type="GO" id="GO:0005886">
    <property type="term" value="C:plasma membrane"/>
    <property type="evidence" value="ECO:0007669"/>
    <property type="project" value="UniProtKB-SubCell"/>
</dbReference>
<evidence type="ECO:0000256" key="1">
    <source>
        <dbReference type="ARBA" id="ARBA00004429"/>
    </source>
</evidence>